<evidence type="ECO:0000313" key="2">
    <source>
        <dbReference type="Proteomes" id="UP000695022"/>
    </source>
</evidence>
<dbReference type="RefSeq" id="XP_014681903.1">
    <property type="nucleotide sequence ID" value="XM_014826417.1"/>
</dbReference>
<dbReference type="GeneID" id="106821551"/>
<dbReference type="Pfam" id="PF24764">
    <property type="entry name" value="rva_4"/>
    <property type="match status" value="1"/>
</dbReference>
<evidence type="ECO:0000313" key="3">
    <source>
        <dbReference type="RefSeq" id="XP_014681903.1"/>
    </source>
</evidence>
<keyword evidence="2" id="KW-1185">Reference proteome</keyword>
<name>A0ABM1FBT2_PRICU</name>
<sequence length="149" mass="16746">MFISLLSQHVCRFTVQHLLRQLDPEGVADRARKRFRRGVYFSKGPNHVCHLDGNDKLKPFGFCISGCIHRYSRKLLWLKAGITNKDPKVILTYYVNCIQECGGCPMKMRADAGTENVASVQAFLRRGGSDAFAGNKSFQYGRSTANQVS</sequence>
<protein>
    <submittedName>
        <fullName evidence="3">Uncharacterized protein LOC106821551</fullName>
    </submittedName>
</protein>
<proteinExistence type="predicted"/>
<accession>A0ABM1FBT2</accession>
<evidence type="ECO:0000259" key="1">
    <source>
        <dbReference type="Pfam" id="PF24764"/>
    </source>
</evidence>
<organism evidence="2 3">
    <name type="scientific">Priapulus caudatus</name>
    <name type="common">Priapulid worm</name>
    <dbReference type="NCBI Taxonomy" id="37621"/>
    <lineage>
        <taxon>Eukaryota</taxon>
        <taxon>Metazoa</taxon>
        <taxon>Ecdysozoa</taxon>
        <taxon>Scalidophora</taxon>
        <taxon>Priapulida</taxon>
        <taxon>Priapulimorpha</taxon>
        <taxon>Priapulimorphida</taxon>
        <taxon>Priapulidae</taxon>
        <taxon>Priapulus</taxon>
    </lineage>
</organism>
<feature type="domain" description="Integrase core" evidence="1">
    <location>
        <begin position="39"/>
        <end position="147"/>
    </location>
</feature>
<dbReference type="PANTHER" id="PTHR46177:SF1">
    <property type="entry name" value="INTEGRASE CATALYTIC DOMAIN-CONTAINING PROTEIN"/>
    <property type="match status" value="1"/>
</dbReference>
<dbReference type="Proteomes" id="UP000695022">
    <property type="component" value="Unplaced"/>
</dbReference>
<reference evidence="3" key="1">
    <citation type="submission" date="2025-08" db="UniProtKB">
        <authorList>
            <consortium name="RefSeq"/>
        </authorList>
    </citation>
    <scope>IDENTIFICATION</scope>
</reference>
<dbReference type="PANTHER" id="PTHR46177">
    <property type="entry name" value="INTEGRASE CATALYTIC DOMAIN-CONTAINING PROTEIN"/>
    <property type="match status" value="1"/>
</dbReference>
<gene>
    <name evidence="3" type="primary">LOC106821551</name>
</gene>
<dbReference type="InterPro" id="IPR058913">
    <property type="entry name" value="Integrase_dom_put"/>
</dbReference>